<name>A0A955KVM2_9BACT</name>
<dbReference type="EMBL" id="JAGQLM010000127">
    <property type="protein sequence ID" value="MCA9375258.1"/>
    <property type="molecule type" value="Genomic_DNA"/>
</dbReference>
<dbReference type="AlphaFoldDB" id="A0A955KVM2"/>
<sequence>VNEVGNDATLDFKIEFITSDTGITPFEQVPDNPYELYAAVGDEFEFKADDPLINRVTPSWNDTGEGWDVDMTPPTYDQDVSVVGSELIQIDWHANEPGNHKSGLFHVVGDASYSLYEPGDEIRNRNDPPGQNYGFSPSADLFTNVYPNQHLWYKTGISGNGSNGSPVIQIFDLEEGSLDFCGGAFDHACNTSSGIDDGGLIGSGSHCVSQALGKPWMMSRAGHIYSKGGTSLFVPELTSDPNPTGFLTDQNYPSGSDSIWDQPFRFQLTNGVRNPPDYDISLTSEGLLGLVPTSGLDKTSGFGYSLANYTEQNNTQGFWFDELKRLYTGNKSKSGVHLKQVTYPSSISANKKVSNSCSIGSNDACVYVMGSSSNLSIGQNFQCDLPAVFFINGSLTINPDLLRDDGEALNGCVFVVQGDVDIKPGKDQNEPGVCSSDVNDPGCYPMYDLLEAFIISEGQITIEPDERVNPNLLNDGLLVHGSLVAFGGNASNPSIVIQRSLKLVNNLKYPSAAFHYDPRYLEIAKTVFGREKEAYRKDIGFKPL</sequence>
<reference evidence="1" key="1">
    <citation type="submission" date="2020-04" db="EMBL/GenBank/DDBJ databases">
        <authorList>
            <person name="Zhang T."/>
        </authorList>
    </citation>
    <scope>NUCLEOTIDE SEQUENCE</scope>
    <source>
        <strain evidence="1">HKST-UBA16</strain>
    </source>
</reference>
<proteinExistence type="predicted"/>
<organism evidence="1 2">
    <name type="scientific">Candidatus Dojkabacteria bacterium</name>
    <dbReference type="NCBI Taxonomy" id="2099670"/>
    <lineage>
        <taxon>Bacteria</taxon>
        <taxon>Candidatus Dojkabacteria</taxon>
    </lineage>
</organism>
<accession>A0A955KVM2</accession>
<reference evidence="1" key="2">
    <citation type="journal article" date="2021" name="Microbiome">
        <title>Successional dynamics and alternative stable states in a saline activated sludge microbial community over 9 years.</title>
        <authorList>
            <person name="Wang Y."/>
            <person name="Ye J."/>
            <person name="Ju F."/>
            <person name="Liu L."/>
            <person name="Boyd J.A."/>
            <person name="Deng Y."/>
            <person name="Parks D.H."/>
            <person name="Jiang X."/>
            <person name="Yin X."/>
            <person name="Woodcroft B.J."/>
            <person name="Tyson G.W."/>
            <person name="Hugenholtz P."/>
            <person name="Polz M.F."/>
            <person name="Zhang T."/>
        </authorList>
    </citation>
    <scope>NUCLEOTIDE SEQUENCE</scope>
    <source>
        <strain evidence="1">HKST-UBA16</strain>
    </source>
</reference>
<evidence type="ECO:0000313" key="1">
    <source>
        <dbReference type="EMBL" id="MCA9375258.1"/>
    </source>
</evidence>
<gene>
    <name evidence="1" type="ORF">KC622_02930</name>
</gene>
<protein>
    <submittedName>
        <fullName evidence="1">Uncharacterized protein</fullName>
    </submittedName>
</protein>
<dbReference type="Proteomes" id="UP000748332">
    <property type="component" value="Unassembled WGS sequence"/>
</dbReference>
<evidence type="ECO:0000313" key="2">
    <source>
        <dbReference type="Proteomes" id="UP000748332"/>
    </source>
</evidence>
<feature type="non-terminal residue" evidence="1">
    <location>
        <position position="1"/>
    </location>
</feature>
<comment type="caution">
    <text evidence="1">The sequence shown here is derived from an EMBL/GenBank/DDBJ whole genome shotgun (WGS) entry which is preliminary data.</text>
</comment>